<dbReference type="EMBL" id="STFF01000007">
    <property type="protein sequence ID" value="THU34814.1"/>
    <property type="molecule type" value="Genomic_DNA"/>
</dbReference>
<evidence type="ECO:0000313" key="1">
    <source>
        <dbReference type="EMBL" id="THU34814.1"/>
    </source>
</evidence>
<dbReference type="RefSeq" id="WP_136579457.1">
    <property type="nucleotide sequence ID" value="NZ_STFF01000007.1"/>
</dbReference>
<comment type="caution">
    <text evidence="1">The sequence shown here is derived from an EMBL/GenBank/DDBJ whole genome shotgun (WGS) entry which is preliminary data.</text>
</comment>
<gene>
    <name evidence="1" type="ORF">FAM09_22735</name>
</gene>
<dbReference type="NCBIfam" id="TIGR02436">
    <property type="entry name" value="four helix bundle protein"/>
    <property type="match status" value="1"/>
</dbReference>
<protein>
    <submittedName>
        <fullName evidence="1">Four helix bundle protein</fullName>
    </submittedName>
</protein>
<dbReference type="SUPFAM" id="SSF158446">
    <property type="entry name" value="IVS-encoded protein-like"/>
    <property type="match status" value="1"/>
</dbReference>
<proteinExistence type="predicted"/>
<dbReference type="AlphaFoldDB" id="A0A4S8HM11"/>
<dbReference type="PANTHER" id="PTHR38471">
    <property type="entry name" value="FOUR HELIX BUNDLE PROTEIN"/>
    <property type="match status" value="1"/>
</dbReference>
<dbReference type="Gene3D" id="1.20.1440.60">
    <property type="entry name" value="23S rRNA-intervening sequence"/>
    <property type="match status" value="1"/>
</dbReference>
<organism evidence="1 2">
    <name type="scientific">Niastella caeni</name>
    <dbReference type="NCBI Taxonomy" id="2569763"/>
    <lineage>
        <taxon>Bacteria</taxon>
        <taxon>Pseudomonadati</taxon>
        <taxon>Bacteroidota</taxon>
        <taxon>Chitinophagia</taxon>
        <taxon>Chitinophagales</taxon>
        <taxon>Chitinophagaceae</taxon>
        <taxon>Niastella</taxon>
    </lineage>
</organism>
<dbReference type="InterPro" id="IPR036583">
    <property type="entry name" value="23S_rRNA_IVS_sf"/>
</dbReference>
<sequence>MSKELEDRFFNYAKHVRDFCQKLKWNTINLVYIRQLVRSSSSIDANYLEASDDIGKSDERMKIKIARREAKETNYWLQLLITYNDPELEKEKLVLIEEGNQIRKILSSIVSKLVG</sequence>
<reference evidence="1 2" key="1">
    <citation type="submission" date="2019-04" db="EMBL/GenBank/DDBJ databases">
        <title>Niastella caeni sp. nov., isolated from activated sludge.</title>
        <authorList>
            <person name="Sheng M."/>
        </authorList>
    </citation>
    <scope>NUCLEOTIDE SEQUENCE [LARGE SCALE GENOMIC DNA]</scope>
    <source>
        <strain evidence="1 2">HX-2-15</strain>
    </source>
</reference>
<dbReference type="Proteomes" id="UP000306918">
    <property type="component" value="Unassembled WGS sequence"/>
</dbReference>
<accession>A0A4S8HM11</accession>
<dbReference type="PANTHER" id="PTHR38471:SF2">
    <property type="entry name" value="FOUR HELIX BUNDLE PROTEIN"/>
    <property type="match status" value="1"/>
</dbReference>
<keyword evidence="2" id="KW-1185">Reference proteome</keyword>
<dbReference type="OrthoDB" id="285993at2"/>
<evidence type="ECO:0000313" key="2">
    <source>
        <dbReference type="Proteomes" id="UP000306918"/>
    </source>
</evidence>
<dbReference type="InterPro" id="IPR012657">
    <property type="entry name" value="23S_rRNA-intervening_sequence"/>
</dbReference>
<name>A0A4S8HM11_9BACT</name>
<dbReference type="Pfam" id="PF05635">
    <property type="entry name" value="23S_rRNA_IVP"/>
    <property type="match status" value="1"/>
</dbReference>